<accession>A0A368SE81</accession>
<evidence type="ECO:0000313" key="2">
    <source>
        <dbReference type="EMBL" id="RCV40755.1"/>
    </source>
</evidence>
<proteinExistence type="predicted"/>
<feature type="compositionally biased region" description="Basic residues" evidence="1">
    <location>
        <begin position="161"/>
        <end position="174"/>
    </location>
</feature>
<feature type="region of interest" description="Disordered" evidence="1">
    <location>
        <begin position="156"/>
        <end position="214"/>
    </location>
</feature>
<sequence>MEHLWTLLEAAAPSEDAAVDDVAGSRTSIGGGGMAVIGAGASTTVTAGEAAEAGAEGLAADGALELRGGRRRGRDDRGRRLDAVVAAAREHEEAEREVGEVRWSPGWARTRHSDRWGAGRGGGGAAAGGKPVEWRRRSGVGWGWVGPRLARVGGGVEWRRQARQAGRRQRKSRGQRGGEDTGRRGGGRRRSGSRAAQLARAELSGGGTRTTTGC</sequence>
<organism evidence="2">
    <name type="scientific">Setaria italica</name>
    <name type="common">Foxtail millet</name>
    <name type="synonym">Panicum italicum</name>
    <dbReference type="NCBI Taxonomy" id="4555"/>
    <lineage>
        <taxon>Eukaryota</taxon>
        <taxon>Viridiplantae</taxon>
        <taxon>Streptophyta</taxon>
        <taxon>Embryophyta</taxon>
        <taxon>Tracheophyta</taxon>
        <taxon>Spermatophyta</taxon>
        <taxon>Magnoliopsida</taxon>
        <taxon>Liliopsida</taxon>
        <taxon>Poales</taxon>
        <taxon>Poaceae</taxon>
        <taxon>PACMAD clade</taxon>
        <taxon>Panicoideae</taxon>
        <taxon>Panicodae</taxon>
        <taxon>Paniceae</taxon>
        <taxon>Cenchrinae</taxon>
        <taxon>Setaria</taxon>
    </lineage>
</organism>
<feature type="compositionally biased region" description="Gly residues" evidence="1">
    <location>
        <begin position="118"/>
        <end position="127"/>
    </location>
</feature>
<reference evidence="2" key="1">
    <citation type="journal article" date="2012" name="Nat. Biotechnol.">
        <title>Reference genome sequence of the model plant Setaria.</title>
        <authorList>
            <person name="Bennetzen J.L."/>
            <person name="Schmutz J."/>
            <person name="Wang H."/>
            <person name="Percifield R."/>
            <person name="Hawkins J."/>
            <person name="Pontaroli A.C."/>
            <person name="Estep M."/>
            <person name="Feng L."/>
            <person name="Vaughn J.N."/>
            <person name="Grimwood J."/>
            <person name="Jenkins J."/>
            <person name="Barry K."/>
            <person name="Lindquist E."/>
            <person name="Hellsten U."/>
            <person name="Deshpande S."/>
            <person name="Wang X."/>
            <person name="Wu X."/>
            <person name="Mitros T."/>
            <person name="Triplett J."/>
            <person name="Yang X."/>
            <person name="Ye C.Y."/>
            <person name="Mauro-Herrera M."/>
            <person name="Wang L."/>
            <person name="Li P."/>
            <person name="Sharma M."/>
            <person name="Sharma R."/>
            <person name="Ronald P.C."/>
            <person name="Panaud O."/>
            <person name="Kellogg E.A."/>
            <person name="Brutnell T.P."/>
            <person name="Doust A.N."/>
            <person name="Tuskan G.A."/>
            <person name="Rokhsar D."/>
            <person name="Devos K.M."/>
        </authorList>
    </citation>
    <scope>NUCLEOTIDE SEQUENCE [LARGE SCALE GENOMIC DNA]</scope>
    <source>
        <strain evidence="2">Yugu1</strain>
    </source>
</reference>
<protein>
    <submittedName>
        <fullName evidence="2">Uncharacterized protein</fullName>
    </submittedName>
</protein>
<feature type="region of interest" description="Disordered" evidence="1">
    <location>
        <begin position="112"/>
        <end position="132"/>
    </location>
</feature>
<reference evidence="2" key="2">
    <citation type="submission" date="2015-07" db="EMBL/GenBank/DDBJ databases">
        <authorList>
            <person name="Noorani M."/>
        </authorList>
    </citation>
    <scope>NUCLEOTIDE SEQUENCE</scope>
    <source>
        <strain evidence="2">Yugu1</strain>
    </source>
</reference>
<name>A0A368SE81_SETIT</name>
<dbReference type="EMBL" id="CM003536">
    <property type="protein sequence ID" value="RCV40755.1"/>
    <property type="molecule type" value="Genomic_DNA"/>
</dbReference>
<dbReference type="AlphaFoldDB" id="A0A368SE81"/>
<gene>
    <name evidence="2" type="ORF">SETIT_9G080500v2</name>
</gene>
<evidence type="ECO:0000256" key="1">
    <source>
        <dbReference type="SAM" id="MobiDB-lite"/>
    </source>
</evidence>